<dbReference type="PANTHER" id="PTHR45745:SF1">
    <property type="entry name" value="PHOSPHOGLUCOMUTASE 2B-RELATED"/>
    <property type="match status" value="1"/>
</dbReference>
<evidence type="ECO:0000313" key="19">
    <source>
        <dbReference type="EMBL" id="VTQ92805.1"/>
    </source>
</evidence>
<keyword evidence="8 14" id="KW-0479">Metal-binding</keyword>
<evidence type="ECO:0000256" key="5">
    <source>
        <dbReference type="ARBA" id="ARBA00010231"/>
    </source>
</evidence>
<dbReference type="OrthoDB" id="9806956at2"/>
<dbReference type="InterPro" id="IPR005846">
    <property type="entry name" value="A-D-PHexomutase_a/b/a-III"/>
</dbReference>
<evidence type="ECO:0000259" key="15">
    <source>
        <dbReference type="Pfam" id="PF00408"/>
    </source>
</evidence>
<dbReference type="Pfam" id="PF00408">
    <property type="entry name" value="PGM_PMM_IV"/>
    <property type="match status" value="1"/>
</dbReference>
<dbReference type="Gene3D" id="3.30.310.50">
    <property type="entry name" value="Alpha-D-phosphohexomutase, C-terminal domain"/>
    <property type="match status" value="1"/>
</dbReference>
<evidence type="ECO:0000256" key="2">
    <source>
        <dbReference type="ARBA" id="ARBA00001946"/>
    </source>
</evidence>
<dbReference type="EMBL" id="LR590481">
    <property type="protein sequence ID" value="VTQ92805.1"/>
    <property type="molecule type" value="Genomic_DNA"/>
</dbReference>
<dbReference type="Pfam" id="PF02880">
    <property type="entry name" value="PGM_PMM_III"/>
    <property type="match status" value="1"/>
</dbReference>
<gene>
    <name evidence="19" type="primary">manB</name>
    <name evidence="19" type="ORF">NCTC503_02007</name>
</gene>
<dbReference type="InterPro" id="IPR005841">
    <property type="entry name" value="Alpha-D-phosphohexomutase_SF"/>
</dbReference>
<dbReference type="GO" id="GO:0008973">
    <property type="term" value="F:phosphopentomutase activity"/>
    <property type="evidence" value="ECO:0007669"/>
    <property type="project" value="TreeGrafter"/>
</dbReference>
<dbReference type="InterPro" id="IPR005843">
    <property type="entry name" value="A-D-PHexomutase_C"/>
</dbReference>
<comment type="pathway">
    <text evidence="3">Glycolipid metabolism; diglucosyl-diacylglycerol biosynthesis.</text>
</comment>
<proteinExistence type="inferred from homology"/>
<evidence type="ECO:0000256" key="1">
    <source>
        <dbReference type="ARBA" id="ARBA00000443"/>
    </source>
</evidence>
<keyword evidence="9 14" id="KW-0460">Magnesium</keyword>
<dbReference type="PROSITE" id="PS00710">
    <property type="entry name" value="PGM_PMM"/>
    <property type="match status" value="1"/>
</dbReference>
<dbReference type="GO" id="GO:0006166">
    <property type="term" value="P:purine ribonucleoside salvage"/>
    <property type="evidence" value="ECO:0007669"/>
    <property type="project" value="TreeGrafter"/>
</dbReference>
<dbReference type="Gene3D" id="3.40.120.10">
    <property type="entry name" value="Alpha-D-Glucose-1,6-Bisphosphate, subunit A, domain 3"/>
    <property type="match status" value="3"/>
</dbReference>
<keyword evidence="10 19" id="KW-0413">Isomerase</keyword>
<evidence type="ECO:0000256" key="10">
    <source>
        <dbReference type="ARBA" id="ARBA00023235"/>
    </source>
</evidence>
<organism evidence="19 20">
    <name type="scientific">Hathewaya histolytica</name>
    <name type="common">Clostridium histolyticum</name>
    <dbReference type="NCBI Taxonomy" id="1498"/>
    <lineage>
        <taxon>Bacteria</taxon>
        <taxon>Bacillati</taxon>
        <taxon>Bacillota</taxon>
        <taxon>Clostridia</taxon>
        <taxon>Eubacteriales</taxon>
        <taxon>Clostridiaceae</taxon>
        <taxon>Hathewaya</taxon>
    </lineage>
</organism>
<dbReference type="EC" id="5.4.2.2" evidence="6"/>
<evidence type="ECO:0000256" key="6">
    <source>
        <dbReference type="ARBA" id="ARBA00012728"/>
    </source>
</evidence>
<dbReference type="SUPFAM" id="SSF53738">
    <property type="entry name" value="Phosphoglucomutase, first 3 domains"/>
    <property type="match status" value="3"/>
</dbReference>
<evidence type="ECO:0000256" key="4">
    <source>
        <dbReference type="ARBA" id="ARBA00005189"/>
    </source>
</evidence>
<evidence type="ECO:0000313" key="20">
    <source>
        <dbReference type="Proteomes" id="UP000308489"/>
    </source>
</evidence>
<dbReference type="AlphaFoldDB" id="A0A4U9RLA9"/>
<dbReference type="GO" id="GO:0005975">
    <property type="term" value="P:carbohydrate metabolic process"/>
    <property type="evidence" value="ECO:0007669"/>
    <property type="project" value="InterPro"/>
</dbReference>
<reference evidence="19 20" key="1">
    <citation type="submission" date="2019-05" db="EMBL/GenBank/DDBJ databases">
        <authorList>
            <consortium name="Pathogen Informatics"/>
        </authorList>
    </citation>
    <scope>NUCLEOTIDE SEQUENCE [LARGE SCALE GENOMIC DNA]</scope>
    <source>
        <strain evidence="19 20">NCTC503</strain>
    </source>
</reference>
<evidence type="ECO:0000256" key="11">
    <source>
        <dbReference type="ARBA" id="ARBA00039995"/>
    </source>
</evidence>
<evidence type="ECO:0000256" key="9">
    <source>
        <dbReference type="ARBA" id="ARBA00022842"/>
    </source>
</evidence>
<comment type="similarity">
    <text evidence="5 14">Belongs to the phosphohexose mutase family.</text>
</comment>
<dbReference type="CDD" id="cd05799">
    <property type="entry name" value="PGM2"/>
    <property type="match status" value="1"/>
</dbReference>
<dbReference type="InterPro" id="IPR016055">
    <property type="entry name" value="A-D-PHexomutase_a/b/a-I/II/III"/>
</dbReference>
<comment type="cofactor">
    <cofactor evidence="2">
        <name>Mg(2+)</name>
        <dbReference type="ChEBI" id="CHEBI:18420"/>
    </cofactor>
</comment>
<evidence type="ECO:0000259" key="16">
    <source>
        <dbReference type="Pfam" id="PF02878"/>
    </source>
</evidence>
<dbReference type="Pfam" id="PF02879">
    <property type="entry name" value="PGM_PMM_II"/>
    <property type="match status" value="1"/>
</dbReference>
<evidence type="ECO:0000256" key="8">
    <source>
        <dbReference type="ARBA" id="ARBA00022723"/>
    </source>
</evidence>
<dbReference type="GO" id="GO:0000287">
    <property type="term" value="F:magnesium ion binding"/>
    <property type="evidence" value="ECO:0007669"/>
    <property type="project" value="InterPro"/>
</dbReference>
<feature type="domain" description="Alpha-D-phosphohexomutase alpha/beta/alpha" evidence="17">
    <location>
        <begin position="201"/>
        <end position="303"/>
    </location>
</feature>
<feature type="domain" description="Alpha-D-phosphohexomutase alpha/beta/alpha" evidence="16">
    <location>
        <begin position="41"/>
        <end position="177"/>
    </location>
</feature>
<evidence type="ECO:0000256" key="12">
    <source>
        <dbReference type="ARBA" id="ARBA00041398"/>
    </source>
</evidence>
<dbReference type="InterPro" id="IPR005845">
    <property type="entry name" value="A-D-PHexomutase_a/b/a-II"/>
</dbReference>
<comment type="pathway">
    <text evidence="4">Lipid metabolism.</text>
</comment>
<name>A0A4U9RLA9_HATHI</name>
<dbReference type="SUPFAM" id="SSF55957">
    <property type="entry name" value="Phosphoglucomutase, C-terminal domain"/>
    <property type="match status" value="1"/>
</dbReference>
<dbReference type="InterPro" id="IPR016066">
    <property type="entry name" value="A-D-PHexomutase_CS"/>
</dbReference>
<evidence type="ECO:0000256" key="7">
    <source>
        <dbReference type="ARBA" id="ARBA00022553"/>
    </source>
</evidence>
<dbReference type="PRINTS" id="PR00509">
    <property type="entry name" value="PGMPMM"/>
</dbReference>
<keyword evidence="7" id="KW-0597">Phosphoprotein</keyword>
<sequence>MNWKNRYNNWMNSNYVSKEVKIKINNFTESELRDRFCDELTFGTGGVRGIMDYGTNRINEYTIELITQGYSDYLNSKSSEKKEVAIAYDTRNNSKYFAEIASKVFLGNNIKVKIFEEPTPTPLLSYVITKLGLDGGIVITASHNPKEYNGYKIYNGFGGQITEDKANKIREYIRKVTSFDYIKKVSSIDEKVSFIQEEVIEEYIKDVKSLIIDKEILNYAKDVRIIYSPLYGAGSKMVKRVLKECGFENVKAVLDEPDGDFPLVTYPNPEEKELYNLVWELSKENLSDVLILTDPDCDRVGIAVLCEDKYRYFTGNELGVLLVYYILERDCKLKEDMKKFIIKTIVTTDLVKEIAKGYKNTKVIETLTGFKYIGEKVEELEKNKECKFILGFEESLGYLRGNFVKDKDGVIGCISILEMILYYKEKGKNLIDVLQEVYNKYGYYKEELVYFNFETIAGKNNIKNIMTNFRENINLIKGKFQVKILEDYNTGERIYYDNNNIEKINLPYSNVLKFILEDNCSFVIRPSGTEPKLKIYFSVKGENLDDAKCKINQLKLKVVEVIKNMM</sequence>
<feature type="domain" description="Alpha-D-phosphohexomutase alpha/beta/alpha" evidence="18">
    <location>
        <begin position="315"/>
        <end position="441"/>
    </location>
</feature>
<dbReference type="InterPro" id="IPR036900">
    <property type="entry name" value="A-D-PHexomutase_C_sf"/>
</dbReference>
<dbReference type="InterPro" id="IPR005844">
    <property type="entry name" value="A-D-PHexomutase_a/b/a-I"/>
</dbReference>
<evidence type="ECO:0000259" key="17">
    <source>
        <dbReference type="Pfam" id="PF02879"/>
    </source>
</evidence>
<dbReference type="Proteomes" id="UP000308489">
    <property type="component" value="Chromosome 1"/>
</dbReference>
<evidence type="ECO:0000256" key="14">
    <source>
        <dbReference type="RuleBase" id="RU004326"/>
    </source>
</evidence>
<comment type="catalytic activity">
    <reaction evidence="1">
        <text>alpha-D-glucose 1-phosphate = alpha-D-glucose 6-phosphate</text>
        <dbReference type="Rhea" id="RHEA:23536"/>
        <dbReference type="ChEBI" id="CHEBI:58225"/>
        <dbReference type="ChEBI" id="CHEBI:58601"/>
        <dbReference type="EC" id="5.4.2.2"/>
    </reaction>
</comment>
<dbReference type="KEGG" id="hhw:NCTC503_02007"/>
<keyword evidence="20" id="KW-1185">Reference proteome</keyword>
<accession>A0A4U9RLA9</accession>
<dbReference type="RefSeq" id="WP_138210588.1">
    <property type="nucleotide sequence ID" value="NZ_CBCRUQ010000003.1"/>
</dbReference>
<feature type="domain" description="Alpha-D-phosphohexomutase C-terminal" evidence="15">
    <location>
        <begin position="513"/>
        <end position="538"/>
    </location>
</feature>
<evidence type="ECO:0000259" key="18">
    <source>
        <dbReference type="Pfam" id="PF02880"/>
    </source>
</evidence>
<protein>
    <recommendedName>
        <fullName evidence="11">Phosphoglucomutase</fullName>
        <ecNumber evidence="6">5.4.2.2</ecNumber>
    </recommendedName>
    <alternativeName>
        <fullName evidence="13">Alpha-phosphoglucomutase</fullName>
    </alternativeName>
    <alternativeName>
        <fullName evidence="12">Glucose phosphomutase</fullName>
    </alternativeName>
</protein>
<evidence type="ECO:0000256" key="13">
    <source>
        <dbReference type="ARBA" id="ARBA00041467"/>
    </source>
</evidence>
<dbReference type="Pfam" id="PF02878">
    <property type="entry name" value="PGM_PMM_I"/>
    <property type="match status" value="1"/>
</dbReference>
<dbReference type="PANTHER" id="PTHR45745">
    <property type="entry name" value="PHOSPHOMANNOMUTASE 45A"/>
    <property type="match status" value="1"/>
</dbReference>
<evidence type="ECO:0000256" key="3">
    <source>
        <dbReference type="ARBA" id="ARBA00005164"/>
    </source>
</evidence>